<protein>
    <submittedName>
        <fullName evidence="6">MerR family transcriptional regulator</fullName>
    </submittedName>
</protein>
<proteinExistence type="predicted"/>
<evidence type="ECO:0000256" key="4">
    <source>
        <dbReference type="ARBA" id="ARBA00023163"/>
    </source>
</evidence>
<gene>
    <name evidence="6" type="ORF">QRT04_16690</name>
</gene>
<organism evidence="6 7">
    <name type="scientific">Cellulomonas alba</name>
    <dbReference type="NCBI Taxonomy" id="3053467"/>
    <lineage>
        <taxon>Bacteria</taxon>
        <taxon>Bacillati</taxon>
        <taxon>Actinomycetota</taxon>
        <taxon>Actinomycetes</taxon>
        <taxon>Micrococcales</taxon>
        <taxon>Cellulomonadaceae</taxon>
        <taxon>Cellulomonas</taxon>
    </lineage>
</organism>
<dbReference type="SUPFAM" id="SSF46955">
    <property type="entry name" value="Putative DNA-binding domain"/>
    <property type="match status" value="1"/>
</dbReference>
<name>A0ABT7SKM2_9CELL</name>
<evidence type="ECO:0000256" key="3">
    <source>
        <dbReference type="ARBA" id="ARBA00023125"/>
    </source>
</evidence>
<dbReference type="InterPro" id="IPR000551">
    <property type="entry name" value="MerR-type_HTH_dom"/>
</dbReference>
<evidence type="ECO:0000256" key="1">
    <source>
        <dbReference type="ARBA" id="ARBA00022491"/>
    </source>
</evidence>
<evidence type="ECO:0000313" key="7">
    <source>
        <dbReference type="Proteomes" id="UP001529338"/>
    </source>
</evidence>
<dbReference type="Proteomes" id="UP001529338">
    <property type="component" value="Unassembled WGS sequence"/>
</dbReference>
<sequence>MTLKSDVSVKVKPREATMRIGDLSAATGSSPRALRYYEEHGLIRSEREPNGYRRYDEATVGDVRTIRSLLDLGFPTELIAQILPCTGEAGPVGDCTALMARATELRDDMDDKVRRLAAARDALSDFVARQGTPV</sequence>
<dbReference type="CDD" id="cd01282">
    <property type="entry name" value="HTH_MerR-like_sg3"/>
    <property type="match status" value="1"/>
</dbReference>
<keyword evidence="2" id="KW-0805">Transcription regulation</keyword>
<dbReference type="InterPro" id="IPR047057">
    <property type="entry name" value="MerR_fam"/>
</dbReference>
<keyword evidence="3" id="KW-0238">DNA-binding</keyword>
<evidence type="ECO:0000313" key="6">
    <source>
        <dbReference type="EMBL" id="MDM7856579.1"/>
    </source>
</evidence>
<dbReference type="InterPro" id="IPR009061">
    <property type="entry name" value="DNA-bd_dom_put_sf"/>
</dbReference>
<accession>A0ABT7SKM2</accession>
<dbReference type="Gene3D" id="1.10.1660.10">
    <property type="match status" value="1"/>
</dbReference>
<dbReference type="PRINTS" id="PR00040">
    <property type="entry name" value="HTHMERR"/>
</dbReference>
<reference evidence="6 7" key="1">
    <citation type="submission" date="2023-06" db="EMBL/GenBank/DDBJ databases">
        <title>Cellulomonas sp. MW4 Whole genome sequence.</title>
        <authorList>
            <person name="Park S."/>
        </authorList>
    </citation>
    <scope>NUCLEOTIDE SEQUENCE [LARGE SCALE GENOMIC DNA]</scope>
    <source>
        <strain evidence="6 7">MW4</strain>
    </source>
</reference>
<dbReference type="Pfam" id="PF13411">
    <property type="entry name" value="MerR_1"/>
    <property type="match status" value="1"/>
</dbReference>
<feature type="domain" description="HTH merR-type" evidence="5">
    <location>
        <begin position="17"/>
        <end position="85"/>
    </location>
</feature>
<comment type="caution">
    <text evidence="6">The sequence shown here is derived from an EMBL/GenBank/DDBJ whole genome shotgun (WGS) entry which is preliminary data.</text>
</comment>
<dbReference type="PANTHER" id="PTHR30204:SF69">
    <property type="entry name" value="MERR-FAMILY TRANSCRIPTIONAL REGULATOR"/>
    <property type="match status" value="1"/>
</dbReference>
<keyword evidence="4" id="KW-0804">Transcription</keyword>
<evidence type="ECO:0000259" key="5">
    <source>
        <dbReference type="PROSITE" id="PS50937"/>
    </source>
</evidence>
<keyword evidence="7" id="KW-1185">Reference proteome</keyword>
<dbReference type="SMART" id="SM00422">
    <property type="entry name" value="HTH_MERR"/>
    <property type="match status" value="1"/>
</dbReference>
<dbReference type="PROSITE" id="PS50937">
    <property type="entry name" value="HTH_MERR_2"/>
    <property type="match status" value="1"/>
</dbReference>
<keyword evidence="1" id="KW-0678">Repressor</keyword>
<dbReference type="RefSeq" id="WP_289456829.1">
    <property type="nucleotide sequence ID" value="NZ_JAUCGQ010000004.1"/>
</dbReference>
<dbReference type="EMBL" id="JAUCGQ010000004">
    <property type="protein sequence ID" value="MDM7856579.1"/>
    <property type="molecule type" value="Genomic_DNA"/>
</dbReference>
<dbReference type="PANTHER" id="PTHR30204">
    <property type="entry name" value="REDOX-CYCLING DRUG-SENSING TRANSCRIPTIONAL ACTIVATOR SOXR"/>
    <property type="match status" value="1"/>
</dbReference>
<evidence type="ECO:0000256" key="2">
    <source>
        <dbReference type="ARBA" id="ARBA00023015"/>
    </source>
</evidence>